<dbReference type="GO" id="GO:0005524">
    <property type="term" value="F:ATP binding"/>
    <property type="evidence" value="ECO:0007669"/>
    <property type="project" value="UniProtKB-UniRule"/>
</dbReference>
<keyword evidence="7" id="KW-0067">ATP-binding</keyword>
<dbReference type="EMBL" id="JACHGY010000001">
    <property type="protein sequence ID" value="MBB6430468.1"/>
    <property type="molecule type" value="Genomic_DNA"/>
</dbReference>
<dbReference type="InterPro" id="IPR011113">
    <property type="entry name" value="Rho_RNA-bd"/>
</dbReference>
<evidence type="ECO:0000256" key="9">
    <source>
        <dbReference type="SAM" id="MobiDB-lite"/>
    </source>
</evidence>
<proteinExistence type="inferred from homology"/>
<keyword evidence="5 7" id="KW-0805">Transcription regulation</keyword>
<dbReference type="GO" id="GO:0016787">
    <property type="term" value="F:hydrolase activity"/>
    <property type="evidence" value="ECO:0007669"/>
    <property type="project" value="UniProtKB-KW"/>
</dbReference>
<dbReference type="Gene3D" id="3.40.50.300">
    <property type="entry name" value="P-loop containing nucleotide triphosphate hydrolases"/>
    <property type="match status" value="1"/>
</dbReference>
<feature type="region of interest" description="Disordered" evidence="9">
    <location>
        <begin position="58"/>
        <end position="88"/>
    </location>
</feature>
<protein>
    <recommendedName>
        <fullName evidence="7">Transcription termination factor Rho</fullName>
        <ecNumber evidence="7">3.6.4.-</ecNumber>
    </recommendedName>
    <alternativeName>
        <fullName evidence="7">ATP-dependent helicase Rho</fullName>
    </alternativeName>
</protein>
<feature type="binding site" evidence="7">
    <location>
        <position position="192"/>
    </location>
    <ligand>
        <name>ATP</name>
        <dbReference type="ChEBI" id="CHEBI:30616"/>
    </ligand>
</feature>
<dbReference type="Gene3D" id="2.40.50.140">
    <property type="entry name" value="Nucleic acid-binding proteins"/>
    <property type="match status" value="1"/>
</dbReference>
<feature type="binding site" evidence="7">
    <location>
        <begin position="149"/>
        <end position="154"/>
    </location>
    <ligand>
        <name>ATP</name>
        <dbReference type="ChEBI" id="CHEBI:30616"/>
    </ligand>
</feature>
<dbReference type="InterPro" id="IPR027417">
    <property type="entry name" value="P-loop_NTPase"/>
</dbReference>
<dbReference type="PANTHER" id="PTHR46425">
    <property type="entry name" value="TRANSCRIPTION TERMINATION FACTOR RHO"/>
    <property type="match status" value="1"/>
</dbReference>
<accession>A0A7X0H7D6</accession>
<name>A0A7X0H7D6_9BACT</name>
<keyword evidence="1 7" id="KW-0806">Transcription termination</keyword>
<comment type="similarity">
    <text evidence="7 8">Belongs to the Rho family.</text>
</comment>
<dbReference type="GO" id="GO:0004386">
    <property type="term" value="F:helicase activity"/>
    <property type="evidence" value="ECO:0007669"/>
    <property type="project" value="UniProtKB-UniRule"/>
</dbReference>
<dbReference type="Pfam" id="PF00006">
    <property type="entry name" value="ATP-synt_ab"/>
    <property type="match status" value="1"/>
</dbReference>
<keyword evidence="4 7" id="KW-0694">RNA-binding</keyword>
<dbReference type="AlphaFoldDB" id="A0A7X0H7D6"/>
<dbReference type="PROSITE" id="PS51856">
    <property type="entry name" value="RHO_RNA_BD"/>
    <property type="match status" value="1"/>
</dbReference>
<evidence type="ECO:0000256" key="5">
    <source>
        <dbReference type="ARBA" id="ARBA00023015"/>
    </source>
</evidence>
<dbReference type="Proteomes" id="UP000541810">
    <property type="component" value="Unassembled WGS sequence"/>
</dbReference>
<feature type="region of interest" description="Disordered" evidence="9">
    <location>
        <begin position="1"/>
        <end position="28"/>
    </location>
</feature>
<evidence type="ECO:0000256" key="2">
    <source>
        <dbReference type="ARBA" id="ARBA00022801"/>
    </source>
</evidence>
<evidence type="ECO:0000313" key="12">
    <source>
        <dbReference type="Proteomes" id="UP000541810"/>
    </source>
</evidence>
<sequence>MSNEPQTARGILEMSNKSDGRLRQLTDTYVSEPTDPVVAAHLIQKYNLRPGLELEVTLGKPVGGSNPKNNGQSGGGKGKKKKRPKANAIDPKACRAKDIISVDGVPVEEMGEYKTYEDLTTVMPSPRLTLEYPGCPPSCRLIDLFCPIGYGTRGMIVSPPKAGKTTLLQQIATAISRNHPDTEVYALLIDERPEEVTDFRRNVPCTVWASSNDHPIERHVGLAMLALERCKRHAEMGRDVVVLLDSLTRIGRAFNTAPNLAGTGRTLSGGLDAGALSIPKQLFGGARKFEEGGSLTIIATALVDTGSRGDQVIFEEFKGTGNMELILDRKIAEQRTFPAMDLAASGTRNENLLMSDAELNTVTQLRRRLQQMQPVTQIDQLLRALERFETNGALVGDTESKTKAPA</sequence>
<dbReference type="InterPro" id="IPR004665">
    <property type="entry name" value="Term_rho"/>
</dbReference>
<reference evidence="11 12" key="1">
    <citation type="submission" date="2020-08" db="EMBL/GenBank/DDBJ databases">
        <title>Genomic Encyclopedia of Type Strains, Phase IV (KMG-IV): sequencing the most valuable type-strain genomes for metagenomic binning, comparative biology and taxonomic classification.</title>
        <authorList>
            <person name="Goeker M."/>
        </authorList>
    </citation>
    <scope>NUCLEOTIDE SEQUENCE [LARGE SCALE GENOMIC DNA]</scope>
    <source>
        <strain evidence="11 12">DSM 103725</strain>
    </source>
</reference>
<evidence type="ECO:0000256" key="8">
    <source>
        <dbReference type="PROSITE-ProRule" id="PRU01203"/>
    </source>
</evidence>
<feature type="binding site" evidence="7">
    <location>
        <begin position="161"/>
        <end position="166"/>
    </location>
    <ligand>
        <name>ATP</name>
        <dbReference type="ChEBI" id="CHEBI:30616"/>
    </ligand>
</feature>
<gene>
    <name evidence="7" type="primary">rho</name>
    <name evidence="11" type="ORF">HNQ40_002274</name>
</gene>
<evidence type="ECO:0000256" key="7">
    <source>
        <dbReference type="HAMAP-Rule" id="MF_01884"/>
    </source>
</evidence>
<feature type="domain" description="Rho RNA-BD" evidence="10">
    <location>
        <begin position="5"/>
        <end position="73"/>
    </location>
</feature>
<keyword evidence="3 7" id="KW-0347">Helicase</keyword>
<keyword evidence="6 7" id="KW-0804">Transcription</keyword>
<dbReference type="InterPro" id="IPR003593">
    <property type="entry name" value="AAA+_ATPase"/>
</dbReference>
<dbReference type="EC" id="3.6.4.-" evidence="7"/>
<comment type="caution">
    <text evidence="7">Lacks conserved residue(s) required for the propagation of feature annotation.</text>
</comment>
<keyword evidence="7" id="KW-0547">Nucleotide-binding</keyword>
<dbReference type="InterPro" id="IPR000194">
    <property type="entry name" value="ATPase_F1/V1/A1_a/bsu_nucl-bd"/>
</dbReference>
<dbReference type="NCBIfam" id="NF006886">
    <property type="entry name" value="PRK09376.1"/>
    <property type="match status" value="1"/>
</dbReference>
<dbReference type="GO" id="GO:0006353">
    <property type="term" value="P:DNA-templated transcription termination"/>
    <property type="evidence" value="ECO:0007669"/>
    <property type="project" value="UniProtKB-UniRule"/>
</dbReference>
<comment type="function">
    <text evidence="7">Facilitates transcription termination by a mechanism that involves Rho binding to the nascent RNA, activation of Rho's RNA-dependent ATPase activity, and release of the mRNA from the DNA template.</text>
</comment>
<dbReference type="PANTHER" id="PTHR46425:SF1">
    <property type="entry name" value="TRANSCRIPTION TERMINATION FACTOR RHO"/>
    <property type="match status" value="1"/>
</dbReference>
<evidence type="ECO:0000256" key="4">
    <source>
        <dbReference type="ARBA" id="ARBA00022884"/>
    </source>
</evidence>
<dbReference type="HAMAP" id="MF_01884">
    <property type="entry name" value="Rho"/>
    <property type="match status" value="1"/>
</dbReference>
<keyword evidence="2 7" id="KW-0378">Hydrolase</keyword>
<dbReference type="InterPro" id="IPR012340">
    <property type="entry name" value="NA-bd_OB-fold"/>
</dbReference>
<evidence type="ECO:0000256" key="6">
    <source>
        <dbReference type="ARBA" id="ARBA00023163"/>
    </source>
</evidence>
<keyword evidence="12" id="KW-1185">Reference proteome</keyword>
<dbReference type="GO" id="GO:0003723">
    <property type="term" value="F:RNA binding"/>
    <property type="evidence" value="ECO:0007669"/>
    <property type="project" value="UniProtKB-UniRule"/>
</dbReference>
<evidence type="ECO:0000259" key="10">
    <source>
        <dbReference type="PROSITE" id="PS51856"/>
    </source>
</evidence>
<comment type="caution">
    <text evidence="11">The sequence shown here is derived from an EMBL/GenBank/DDBJ whole genome shotgun (WGS) entry which is preliminary data.</text>
</comment>
<evidence type="ECO:0000256" key="1">
    <source>
        <dbReference type="ARBA" id="ARBA00022472"/>
    </source>
</evidence>
<dbReference type="SMART" id="SM00382">
    <property type="entry name" value="AAA"/>
    <property type="match status" value="1"/>
</dbReference>
<dbReference type="RefSeq" id="WP_184677983.1">
    <property type="nucleotide sequence ID" value="NZ_JACHGY010000001.1"/>
</dbReference>
<comment type="subunit">
    <text evidence="7">Homohexamer. The homohexamer assembles into an open ring structure.</text>
</comment>
<organism evidence="11 12">
    <name type="scientific">Algisphaera agarilytica</name>
    <dbReference type="NCBI Taxonomy" id="1385975"/>
    <lineage>
        <taxon>Bacteria</taxon>
        <taxon>Pseudomonadati</taxon>
        <taxon>Planctomycetota</taxon>
        <taxon>Phycisphaerae</taxon>
        <taxon>Phycisphaerales</taxon>
        <taxon>Phycisphaeraceae</taxon>
        <taxon>Algisphaera</taxon>
    </lineage>
</organism>
<evidence type="ECO:0000313" key="11">
    <source>
        <dbReference type="EMBL" id="MBB6430468.1"/>
    </source>
</evidence>
<dbReference type="SUPFAM" id="SSF52540">
    <property type="entry name" value="P-loop containing nucleoside triphosphate hydrolases"/>
    <property type="match status" value="1"/>
</dbReference>
<evidence type="ECO:0000256" key="3">
    <source>
        <dbReference type="ARBA" id="ARBA00022806"/>
    </source>
</evidence>
<dbReference type="GO" id="GO:0008186">
    <property type="term" value="F:ATP-dependent activity, acting on RNA"/>
    <property type="evidence" value="ECO:0007669"/>
    <property type="project" value="InterPro"/>
</dbReference>